<feature type="domain" description="GST C-terminal" evidence="4">
    <location>
        <begin position="86"/>
        <end position="207"/>
    </location>
</feature>
<dbReference type="InterPro" id="IPR036282">
    <property type="entry name" value="Glutathione-S-Trfase_C_sf"/>
</dbReference>
<evidence type="ECO:0000259" key="3">
    <source>
        <dbReference type="PROSITE" id="PS50404"/>
    </source>
</evidence>
<dbReference type="OrthoDB" id="9797500at2"/>
<dbReference type="AlphaFoldDB" id="A0A126T5R8"/>
<reference evidence="5 6" key="1">
    <citation type="journal article" date="2015" name="Environ. Microbiol.">
        <title>Methane oxidation coupled to nitrate reduction under hypoxia by the Gammaproteobacterium Methylomonas denitrificans, sp. nov. type strain FJG1.</title>
        <authorList>
            <person name="Kits K.D."/>
            <person name="Klotz M.G."/>
            <person name="Stein L.Y."/>
        </authorList>
    </citation>
    <scope>NUCLEOTIDE SEQUENCE [LARGE SCALE GENOMIC DNA]</scope>
    <source>
        <strain evidence="5 6">FJG1</strain>
    </source>
</reference>
<dbReference type="KEGG" id="mdn:JT25_011410"/>
<dbReference type="Gene3D" id="1.20.1050.10">
    <property type="match status" value="1"/>
</dbReference>
<dbReference type="RefSeq" id="WP_062328643.1">
    <property type="nucleotide sequence ID" value="NZ_CP014476.1"/>
</dbReference>
<keyword evidence="2 5" id="KW-0808">Transferase</keyword>
<dbReference type="Pfam" id="PF13417">
    <property type="entry name" value="GST_N_3"/>
    <property type="match status" value="1"/>
</dbReference>
<protein>
    <submittedName>
        <fullName evidence="5">Glutathione S-transferase</fullName>
    </submittedName>
</protein>
<dbReference type="InterPro" id="IPR004046">
    <property type="entry name" value="GST_C"/>
</dbReference>
<dbReference type="STRING" id="1538553.JT25_011410"/>
<dbReference type="FunFam" id="3.40.30.10:FF:000039">
    <property type="entry name" value="Glutathione S-transferase domain"/>
    <property type="match status" value="1"/>
</dbReference>
<dbReference type="InterPro" id="IPR036249">
    <property type="entry name" value="Thioredoxin-like_sf"/>
</dbReference>
<dbReference type="PROSITE" id="PS50405">
    <property type="entry name" value="GST_CTER"/>
    <property type="match status" value="1"/>
</dbReference>
<name>A0A126T5R8_9GAMM</name>
<dbReference type="EMBL" id="CP014476">
    <property type="protein sequence ID" value="AMK77084.1"/>
    <property type="molecule type" value="Genomic_DNA"/>
</dbReference>
<dbReference type="PANTHER" id="PTHR44051:SF2">
    <property type="entry name" value="HYPOTHETICAL GLUTATHIONE S-TRANSFERASE LIKE PROTEIN"/>
    <property type="match status" value="1"/>
</dbReference>
<accession>A0A126T5R8</accession>
<evidence type="ECO:0000313" key="6">
    <source>
        <dbReference type="Proteomes" id="UP000030512"/>
    </source>
</evidence>
<evidence type="ECO:0000256" key="2">
    <source>
        <dbReference type="ARBA" id="ARBA00022679"/>
    </source>
</evidence>
<dbReference type="SUPFAM" id="SSF52833">
    <property type="entry name" value="Thioredoxin-like"/>
    <property type="match status" value="1"/>
</dbReference>
<dbReference type="InterPro" id="IPR010987">
    <property type="entry name" value="Glutathione-S-Trfase_C-like"/>
</dbReference>
<evidence type="ECO:0000256" key="1">
    <source>
        <dbReference type="ARBA" id="ARBA00007409"/>
    </source>
</evidence>
<proteinExistence type="inferred from homology"/>
<evidence type="ECO:0000313" key="5">
    <source>
        <dbReference type="EMBL" id="AMK77084.1"/>
    </source>
</evidence>
<dbReference type="SFLD" id="SFLDG01151">
    <property type="entry name" value="Main.2:_Nu-like"/>
    <property type="match status" value="1"/>
</dbReference>
<sequence length="207" mass="23014">MITLYEFALSGNCHKVRLMLLLLGLQYQSVAVNGGEQQQKSESFIAMNPFGQVPVLTDGEVVIRDSQAILVYLARQYGDEQWLPNDAALLAQCIAWLSTAANELAAGPNRLRLHFKFGRTINLDESRQVAANLLQVLQNRLANHSYLATDHIIVADIAIYPYIALAPEGMIDIEAYPAITAWLSRIQALPGYIGMPGMWQSQKERLS</sequence>
<dbReference type="Gene3D" id="3.40.30.10">
    <property type="entry name" value="Glutaredoxin"/>
    <property type="match status" value="1"/>
</dbReference>
<dbReference type="InterPro" id="IPR004045">
    <property type="entry name" value="Glutathione_S-Trfase_N"/>
</dbReference>
<feature type="domain" description="GST N-terminal" evidence="3">
    <location>
        <begin position="1"/>
        <end position="81"/>
    </location>
</feature>
<organism evidence="5 6">
    <name type="scientific">Methylomonas denitrificans</name>
    <dbReference type="NCBI Taxonomy" id="1538553"/>
    <lineage>
        <taxon>Bacteria</taxon>
        <taxon>Pseudomonadati</taxon>
        <taxon>Pseudomonadota</taxon>
        <taxon>Gammaproteobacteria</taxon>
        <taxon>Methylococcales</taxon>
        <taxon>Methylococcaceae</taxon>
        <taxon>Methylomonas</taxon>
    </lineage>
</organism>
<keyword evidence="6" id="KW-1185">Reference proteome</keyword>
<dbReference type="GO" id="GO:0016740">
    <property type="term" value="F:transferase activity"/>
    <property type="evidence" value="ECO:0007669"/>
    <property type="project" value="UniProtKB-KW"/>
</dbReference>
<dbReference type="Proteomes" id="UP000030512">
    <property type="component" value="Chromosome"/>
</dbReference>
<dbReference type="PROSITE" id="PS50404">
    <property type="entry name" value="GST_NTER"/>
    <property type="match status" value="1"/>
</dbReference>
<dbReference type="Pfam" id="PF00043">
    <property type="entry name" value="GST_C"/>
    <property type="match status" value="1"/>
</dbReference>
<dbReference type="SFLD" id="SFLDS00019">
    <property type="entry name" value="Glutathione_Transferase_(cytos"/>
    <property type="match status" value="1"/>
</dbReference>
<evidence type="ECO:0000259" key="4">
    <source>
        <dbReference type="PROSITE" id="PS50405"/>
    </source>
</evidence>
<comment type="similarity">
    <text evidence="1">Belongs to the GST superfamily.</text>
</comment>
<gene>
    <name evidence="5" type="ORF">JT25_011410</name>
</gene>
<dbReference type="SFLD" id="SFLDG00358">
    <property type="entry name" value="Main_(cytGST)"/>
    <property type="match status" value="1"/>
</dbReference>
<dbReference type="PANTHER" id="PTHR44051">
    <property type="entry name" value="GLUTATHIONE S-TRANSFERASE-RELATED"/>
    <property type="match status" value="1"/>
</dbReference>
<dbReference type="InterPro" id="IPR040079">
    <property type="entry name" value="Glutathione_S-Trfase"/>
</dbReference>
<dbReference type="SUPFAM" id="SSF47616">
    <property type="entry name" value="GST C-terminal domain-like"/>
    <property type="match status" value="1"/>
</dbReference>